<keyword evidence="1" id="KW-0677">Repeat</keyword>
<evidence type="ECO:0000256" key="1">
    <source>
        <dbReference type="ARBA" id="ARBA00022737"/>
    </source>
</evidence>
<keyword evidence="2 3" id="KW-0040">ANK repeat</keyword>
<dbReference type="PROSITE" id="PS50297">
    <property type="entry name" value="ANK_REP_REGION"/>
    <property type="match status" value="1"/>
</dbReference>
<dbReference type="PANTHER" id="PTHR24123:SF33">
    <property type="entry name" value="PROTEIN HOS4"/>
    <property type="match status" value="1"/>
</dbReference>
<protein>
    <recommendedName>
        <fullName evidence="6">Ankyrin</fullName>
    </recommendedName>
</protein>
<sequence>MTMARRFRNINAQGGLYGNALRATSLRGNLEIIQLLLDKGADVNAEGGKYGNALQAASHRGNLEIVQLLLAKGADVNAGISVDTETLRRRRDVFAWQA</sequence>
<dbReference type="PANTHER" id="PTHR24123">
    <property type="entry name" value="ANKYRIN REPEAT-CONTAINING"/>
    <property type="match status" value="1"/>
</dbReference>
<gene>
    <name evidence="4" type="ORF">FTOL_13379</name>
</gene>
<evidence type="ECO:0000313" key="5">
    <source>
        <dbReference type="Proteomes" id="UP001187734"/>
    </source>
</evidence>
<keyword evidence="5" id="KW-1185">Reference proteome</keyword>
<feature type="repeat" description="ANK" evidence="3">
    <location>
        <begin position="19"/>
        <end position="48"/>
    </location>
</feature>
<dbReference type="Proteomes" id="UP001187734">
    <property type="component" value="Unassembled WGS sequence"/>
</dbReference>
<feature type="repeat" description="ANK" evidence="3">
    <location>
        <begin position="49"/>
        <end position="81"/>
    </location>
</feature>
<reference evidence="4" key="1">
    <citation type="submission" date="2018-03" db="EMBL/GenBank/DDBJ databases">
        <authorList>
            <person name="Guldener U."/>
        </authorList>
    </citation>
    <scope>NUCLEOTIDE SEQUENCE</scope>
</reference>
<evidence type="ECO:0008006" key="6">
    <source>
        <dbReference type="Google" id="ProtNLM"/>
    </source>
</evidence>
<dbReference type="AlphaFoldDB" id="A0AAE8SPV2"/>
<evidence type="ECO:0000256" key="2">
    <source>
        <dbReference type="ARBA" id="ARBA00023043"/>
    </source>
</evidence>
<dbReference type="InterPro" id="IPR002110">
    <property type="entry name" value="Ankyrin_rpt"/>
</dbReference>
<dbReference type="SMART" id="SM00248">
    <property type="entry name" value="ANK"/>
    <property type="match status" value="2"/>
</dbReference>
<dbReference type="InterPro" id="IPR036770">
    <property type="entry name" value="Ankyrin_rpt-contain_sf"/>
</dbReference>
<evidence type="ECO:0000256" key="3">
    <source>
        <dbReference type="PROSITE-ProRule" id="PRU00023"/>
    </source>
</evidence>
<dbReference type="EMBL" id="ONZP01000798">
    <property type="protein sequence ID" value="SPJ90977.1"/>
    <property type="molecule type" value="Genomic_DNA"/>
</dbReference>
<dbReference type="Pfam" id="PF12796">
    <property type="entry name" value="Ank_2"/>
    <property type="match status" value="1"/>
</dbReference>
<comment type="caution">
    <text evidence="4">The sequence shown here is derived from an EMBL/GenBank/DDBJ whole genome shotgun (WGS) entry which is preliminary data.</text>
</comment>
<organism evidence="4 5">
    <name type="scientific">Fusarium torulosum</name>
    <dbReference type="NCBI Taxonomy" id="33205"/>
    <lineage>
        <taxon>Eukaryota</taxon>
        <taxon>Fungi</taxon>
        <taxon>Dikarya</taxon>
        <taxon>Ascomycota</taxon>
        <taxon>Pezizomycotina</taxon>
        <taxon>Sordariomycetes</taxon>
        <taxon>Hypocreomycetidae</taxon>
        <taxon>Hypocreales</taxon>
        <taxon>Nectriaceae</taxon>
        <taxon>Fusarium</taxon>
    </lineage>
</organism>
<dbReference type="Gene3D" id="1.25.40.20">
    <property type="entry name" value="Ankyrin repeat-containing domain"/>
    <property type="match status" value="1"/>
</dbReference>
<name>A0AAE8SPV2_9HYPO</name>
<dbReference type="SUPFAM" id="SSF48403">
    <property type="entry name" value="Ankyrin repeat"/>
    <property type="match status" value="1"/>
</dbReference>
<dbReference type="PROSITE" id="PS50088">
    <property type="entry name" value="ANK_REPEAT"/>
    <property type="match status" value="2"/>
</dbReference>
<proteinExistence type="predicted"/>
<dbReference type="InterPro" id="IPR051165">
    <property type="entry name" value="Multifunctional_ANK_Repeat"/>
</dbReference>
<evidence type="ECO:0000313" key="4">
    <source>
        <dbReference type="EMBL" id="SPJ90977.1"/>
    </source>
</evidence>
<accession>A0AAE8SPV2</accession>